<dbReference type="InterPro" id="IPR015856">
    <property type="entry name" value="ABC_transpr_CbiO/EcfA_su"/>
</dbReference>
<feature type="region of interest" description="Disordered" evidence="5">
    <location>
        <begin position="295"/>
        <end position="333"/>
    </location>
</feature>
<dbReference type="GO" id="GO:0043190">
    <property type="term" value="C:ATP-binding cassette (ABC) transporter complex"/>
    <property type="evidence" value="ECO:0007669"/>
    <property type="project" value="TreeGrafter"/>
</dbReference>
<dbReference type="InterPro" id="IPR003593">
    <property type="entry name" value="AAA+_ATPase"/>
</dbReference>
<dbReference type="EMBL" id="BSUL01000001">
    <property type="protein sequence ID" value="GMA27222.1"/>
    <property type="molecule type" value="Genomic_DNA"/>
</dbReference>
<feature type="domain" description="ABC transporter" evidence="6">
    <location>
        <begin position="347"/>
        <end position="559"/>
    </location>
</feature>
<evidence type="ECO:0000259" key="6">
    <source>
        <dbReference type="PROSITE" id="PS50893"/>
    </source>
</evidence>
<dbReference type="GO" id="GO:0042626">
    <property type="term" value="F:ATPase-coupled transmembrane transporter activity"/>
    <property type="evidence" value="ECO:0007669"/>
    <property type="project" value="TreeGrafter"/>
</dbReference>
<dbReference type="PROSITE" id="PS50893">
    <property type="entry name" value="ABC_TRANSPORTER_2"/>
    <property type="match status" value="2"/>
</dbReference>
<feature type="domain" description="ABC transporter" evidence="6">
    <location>
        <begin position="15"/>
        <end position="260"/>
    </location>
</feature>
<evidence type="ECO:0000256" key="4">
    <source>
        <dbReference type="ARBA" id="ARBA00022840"/>
    </source>
</evidence>
<dbReference type="Pfam" id="PF00005">
    <property type="entry name" value="ABC_tran"/>
    <property type="match status" value="2"/>
</dbReference>
<dbReference type="SMART" id="SM00382">
    <property type="entry name" value="AAA"/>
    <property type="match status" value="2"/>
</dbReference>
<dbReference type="GO" id="GO:0016887">
    <property type="term" value="F:ATP hydrolysis activity"/>
    <property type="evidence" value="ECO:0007669"/>
    <property type="project" value="InterPro"/>
</dbReference>
<comment type="similarity">
    <text evidence="1">Belongs to the ABC transporter superfamily.</text>
</comment>
<evidence type="ECO:0000313" key="8">
    <source>
        <dbReference type="Proteomes" id="UP001157160"/>
    </source>
</evidence>
<dbReference type="PROSITE" id="PS00211">
    <property type="entry name" value="ABC_TRANSPORTER_1"/>
    <property type="match status" value="2"/>
</dbReference>
<dbReference type="InterPro" id="IPR027417">
    <property type="entry name" value="P-loop_NTPase"/>
</dbReference>
<evidence type="ECO:0000256" key="2">
    <source>
        <dbReference type="ARBA" id="ARBA00022448"/>
    </source>
</evidence>
<organism evidence="7 8">
    <name type="scientific">Arenivirga flava</name>
    <dbReference type="NCBI Taxonomy" id="1930060"/>
    <lineage>
        <taxon>Bacteria</taxon>
        <taxon>Bacillati</taxon>
        <taxon>Actinomycetota</taxon>
        <taxon>Actinomycetes</taxon>
        <taxon>Micrococcales</taxon>
        <taxon>Microbacteriaceae</taxon>
        <taxon>Arenivirga</taxon>
    </lineage>
</organism>
<protein>
    <recommendedName>
        <fullName evidence="6">ABC transporter domain-containing protein</fullName>
    </recommendedName>
</protein>
<sequence length="623" mass="63387">MRRSAGPAVSAEPVVATRSLEAVLPSGDGVGPVDLSLGPGERMLVLGPSGSGKSTLLRLLHGAIPHAFRATVSGCAKLAGHDVASATVAGLAAHAGVVAQDPVSGVCLATVEQEVAFPLENLAMPRSAIEPAVDVALARAGAAHLRHRGTGELSGGELQRVALAAAIAAEPAALLLDEPTAMLDAAGIDAVRAALETARAATGAASVLVEHRLDELAGDAGAAALPERWLVLGPTGRVRWQGHREALDVETLRELIALGCWLPADLELAALAGDRDLELEAALAAVLGEASRASGRSGELAVGPDPSASCDPGAGAVASVTTPAARSDPPGTGRVHPLGALTAEPLLRAEGVAVGHRRAPVLEGFDLALRPGEVVALVGANGTGKTTLLTALAGLTRPLAGSVRGERAGMVFQHPEHQFAASTVRAELAVGLPASLQDRIGPMLERFGLERLAERSPHRLSGGQQRRLSLAAMLVHERRVLLADEPTFGLDRHAASAALGALREAADSGGAVLLACHDLRAVAAHADRVLVLADGRLLADTTPLALLRDERMHVAAGLRPSRLLRALAARAVDDAALRDELARLEAAAQALRGEVDLGGAPPAVDRGISSAHPFATASTGAPA</sequence>
<keyword evidence="3" id="KW-0547">Nucleotide-binding</keyword>
<dbReference type="SUPFAM" id="SSF52540">
    <property type="entry name" value="P-loop containing nucleoside triphosphate hydrolases"/>
    <property type="match status" value="2"/>
</dbReference>
<name>A0AA37UH62_9MICO</name>
<evidence type="ECO:0000256" key="1">
    <source>
        <dbReference type="ARBA" id="ARBA00005417"/>
    </source>
</evidence>
<comment type="caution">
    <text evidence="7">The sequence shown here is derived from an EMBL/GenBank/DDBJ whole genome shotgun (WGS) entry which is preliminary data.</text>
</comment>
<reference evidence="7 8" key="1">
    <citation type="journal article" date="2014" name="Int. J. Syst. Evol. Microbiol.">
        <title>Complete genome sequence of Corynebacterium casei LMG S-19264T (=DSM 44701T), isolated from a smear-ripened cheese.</title>
        <authorList>
            <consortium name="US DOE Joint Genome Institute (JGI-PGF)"/>
            <person name="Walter F."/>
            <person name="Albersmeier A."/>
            <person name="Kalinowski J."/>
            <person name="Ruckert C."/>
        </authorList>
    </citation>
    <scope>NUCLEOTIDE SEQUENCE [LARGE SCALE GENOMIC DNA]</scope>
    <source>
        <strain evidence="7 8">NBRC 112289</strain>
    </source>
</reference>
<gene>
    <name evidence="7" type="ORF">GCM10025874_04750</name>
</gene>
<dbReference type="GO" id="GO:0005524">
    <property type="term" value="F:ATP binding"/>
    <property type="evidence" value="ECO:0007669"/>
    <property type="project" value="UniProtKB-KW"/>
</dbReference>
<dbReference type="Gene3D" id="3.40.50.300">
    <property type="entry name" value="P-loop containing nucleotide triphosphate hydrolases"/>
    <property type="match status" value="2"/>
</dbReference>
<keyword evidence="8" id="KW-1185">Reference proteome</keyword>
<dbReference type="PANTHER" id="PTHR43553:SF24">
    <property type="entry name" value="ENERGY-COUPLING FACTOR TRANSPORTER ATP-BINDING PROTEIN ECFA1"/>
    <property type="match status" value="1"/>
</dbReference>
<evidence type="ECO:0000256" key="5">
    <source>
        <dbReference type="SAM" id="MobiDB-lite"/>
    </source>
</evidence>
<keyword evidence="2" id="KW-0813">Transport</keyword>
<dbReference type="CDD" id="cd03225">
    <property type="entry name" value="ABC_cobalt_CbiO_domain1"/>
    <property type="match status" value="2"/>
</dbReference>
<dbReference type="InterPro" id="IPR017871">
    <property type="entry name" value="ABC_transporter-like_CS"/>
</dbReference>
<dbReference type="PANTHER" id="PTHR43553">
    <property type="entry name" value="HEAVY METAL TRANSPORTER"/>
    <property type="match status" value="1"/>
</dbReference>
<dbReference type="AlphaFoldDB" id="A0AA37UH62"/>
<keyword evidence="4" id="KW-0067">ATP-binding</keyword>
<dbReference type="Proteomes" id="UP001157160">
    <property type="component" value="Unassembled WGS sequence"/>
</dbReference>
<evidence type="ECO:0000313" key="7">
    <source>
        <dbReference type="EMBL" id="GMA27222.1"/>
    </source>
</evidence>
<dbReference type="InterPro" id="IPR003439">
    <property type="entry name" value="ABC_transporter-like_ATP-bd"/>
</dbReference>
<accession>A0AA37UH62</accession>
<dbReference type="InterPro" id="IPR050095">
    <property type="entry name" value="ECF_ABC_transporter_ATP-bd"/>
</dbReference>
<proteinExistence type="inferred from homology"/>
<evidence type="ECO:0000256" key="3">
    <source>
        <dbReference type="ARBA" id="ARBA00022741"/>
    </source>
</evidence>